<feature type="binding site" evidence="10">
    <location>
        <position position="15"/>
    </location>
    <ligand>
        <name>ATP</name>
        <dbReference type="ChEBI" id="CHEBI:30616"/>
    </ligand>
</feature>
<dbReference type="InterPro" id="IPR020618">
    <property type="entry name" value="Adenyl_kinase_AK6"/>
</dbReference>
<evidence type="ECO:0000313" key="12">
    <source>
        <dbReference type="Proteomes" id="UP001153620"/>
    </source>
</evidence>
<keyword evidence="6 10" id="KW-0547">Nucleotide-binding</keyword>
<evidence type="ECO:0000256" key="9">
    <source>
        <dbReference type="ARBA" id="ARBA00023242"/>
    </source>
</evidence>
<comment type="similarity">
    <text evidence="10">Belongs to the adenylate kinase family. AK6 subfamily.</text>
</comment>
<dbReference type="HAMAP" id="MF_00039">
    <property type="entry name" value="Adenylate_kinase_AK6"/>
    <property type="match status" value="1"/>
</dbReference>
<proteinExistence type="inferred from homology"/>
<dbReference type="FunFam" id="3.40.50.300:FF:000372">
    <property type="entry name" value="Adenylate kinase isoenzyme 6 homolog"/>
    <property type="match status" value="1"/>
</dbReference>
<dbReference type="EC" id="2.7.4.3" evidence="10"/>
<feature type="region of interest" description="NMPbind" evidence="10">
    <location>
        <begin position="33"/>
        <end position="56"/>
    </location>
</feature>
<accession>A0A9N9WSM9</accession>
<keyword evidence="2 10" id="KW-0963">Cytoplasm</keyword>
<comment type="function">
    <text evidence="10">Broad-specificity nucleoside monophosphate (NMP) kinase that catalyzes the reversible transfer of the terminal phosphate group between nucleoside triphosphates and monophosphates. Has also ATPase activity. Involved in the late cytoplasmic maturation steps of the 40S ribosomal particles, specifically 18S rRNA maturation. While NMP activity is not required for ribosome maturation, ATPase activity is. Associates transiently with small ribosomal subunit protein uS11. ATP hydrolysis breaks the interaction with uS11. May temporarily remove uS11 from the ribosome to enable a conformational change of the ribosomal RNA that is needed for the final maturation step of the small ribosomal subunit. Its NMP activity may have a role in nuclear energy homeostasis.</text>
</comment>
<evidence type="ECO:0000256" key="8">
    <source>
        <dbReference type="ARBA" id="ARBA00022840"/>
    </source>
</evidence>
<dbReference type="SUPFAM" id="SSF52540">
    <property type="entry name" value="P-loop containing nucleoside triphosphate hydrolases"/>
    <property type="match status" value="1"/>
</dbReference>
<dbReference type="PANTHER" id="PTHR12595">
    <property type="entry name" value="POS9-ACTIVATING FACTOR FAP7-RELATED"/>
    <property type="match status" value="1"/>
</dbReference>
<dbReference type="OrthoDB" id="10251185at2759"/>
<keyword evidence="8 10" id="KW-0067">ATP-binding</keyword>
<dbReference type="AlphaFoldDB" id="A0A9N9WSM9"/>
<keyword evidence="3 10" id="KW-0690">Ribosome biogenesis</keyword>
<dbReference type="GO" id="GO:0005634">
    <property type="term" value="C:nucleus"/>
    <property type="evidence" value="ECO:0007669"/>
    <property type="project" value="UniProtKB-SubCell"/>
</dbReference>
<evidence type="ECO:0000256" key="4">
    <source>
        <dbReference type="ARBA" id="ARBA00022552"/>
    </source>
</evidence>
<dbReference type="GO" id="GO:0005524">
    <property type="term" value="F:ATP binding"/>
    <property type="evidence" value="ECO:0007669"/>
    <property type="project" value="UniProtKB-KW"/>
</dbReference>
<evidence type="ECO:0000256" key="5">
    <source>
        <dbReference type="ARBA" id="ARBA00022679"/>
    </source>
</evidence>
<dbReference type="EMBL" id="OU895879">
    <property type="protein sequence ID" value="CAG9807514.1"/>
    <property type="molecule type" value="Genomic_DNA"/>
</dbReference>
<feature type="binding site" evidence="10">
    <location>
        <position position="16"/>
    </location>
    <ligand>
        <name>ATP</name>
        <dbReference type="ChEBI" id="CHEBI:30616"/>
    </ligand>
</feature>
<comment type="subunit">
    <text evidence="10">Monomer and homodimer. Interacts with small ribosomal subunit protein uS11. Not a structural component of 43S pre-ribosomes, but transiently interacts with them by binding to uS11.</text>
</comment>
<comment type="caution">
    <text evidence="10">Lacks conserved residue(s) required for the propagation of feature annotation.</text>
</comment>
<evidence type="ECO:0000256" key="10">
    <source>
        <dbReference type="HAMAP-Rule" id="MF_03173"/>
    </source>
</evidence>
<dbReference type="GO" id="GO:0042274">
    <property type="term" value="P:ribosomal small subunit biogenesis"/>
    <property type="evidence" value="ECO:0007669"/>
    <property type="project" value="UniProtKB-UniRule"/>
</dbReference>
<dbReference type="InterPro" id="IPR027417">
    <property type="entry name" value="P-loop_NTPase"/>
</dbReference>
<keyword evidence="4 10" id="KW-0698">rRNA processing</keyword>
<keyword evidence="7 10" id="KW-0418">Kinase</keyword>
<keyword evidence="5 10" id="KW-0808">Transferase</keyword>
<evidence type="ECO:0000313" key="11">
    <source>
        <dbReference type="EMBL" id="CAG9807514.1"/>
    </source>
</evidence>
<evidence type="ECO:0000256" key="2">
    <source>
        <dbReference type="ARBA" id="ARBA00022490"/>
    </source>
</evidence>
<feature type="binding site" evidence="10">
    <location>
        <position position="109"/>
    </location>
    <ligand>
        <name>ATP</name>
        <dbReference type="ChEBI" id="CHEBI:30616"/>
    </ligand>
</feature>
<dbReference type="GO" id="GO:0006364">
    <property type="term" value="P:rRNA processing"/>
    <property type="evidence" value="ECO:0007669"/>
    <property type="project" value="UniProtKB-KW"/>
</dbReference>
<dbReference type="Pfam" id="PF13238">
    <property type="entry name" value="AAA_18"/>
    <property type="match status" value="1"/>
</dbReference>
<evidence type="ECO:0000256" key="3">
    <source>
        <dbReference type="ARBA" id="ARBA00022517"/>
    </source>
</evidence>
<reference evidence="11" key="2">
    <citation type="submission" date="2022-10" db="EMBL/GenBank/DDBJ databases">
        <authorList>
            <consortium name="ENA_rothamsted_submissions"/>
            <consortium name="culmorum"/>
            <person name="King R."/>
        </authorList>
    </citation>
    <scope>NUCLEOTIDE SEQUENCE</scope>
</reference>
<sequence>MSKPNILVTGTPGAGKTHLAKQISEYYGMKFLEISKIVQDNNFFDGYDEDLHCPILDEDKLLDYLEPLMNEGNNVAEYHSSEFFPERWFHQVYVVRCNTDKLFKRLEERGYNGKKIQNNVEYEIFQMALDEAKSSYKKEIVNEVRGETEEQLEENLKHVGEFLNNYEE</sequence>
<feature type="region of interest" description="LID" evidence="10">
    <location>
        <begin position="108"/>
        <end position="118"/>
    </location>
</feature>
<evidence type="ECO:0000256" key="1">
    <source>
        <dbReference type="ARBA" id="ARBA00000582"/>
    </source>
</evidence>
<dbReference type="Gene3D" id="3.40.50.300">
    <property type="entry name" value="P-loop containing nucleotide triphosphate hydrolases"/>
    <property type="match status" value="1"/>
</dbReference>
<dbReference type="GO" id="GO:0004017">
    <property type="term" value="F:AMP kinase activity"/>
    <property type="evidence" value="ECO:0007669"/>
    <property type="project" value="UniProtKB-UniRule"/>
</dbReference>
<dbReference type="GO" id="GO:0005737">
    <property type="term" value="C:cytoplasm"/>
    <property type="evidence" value="ECO:0007669"/>
    <property type="project" value="UniProtKB-SubCell"/>
</dbReference>
<protein>
    <recommendedName>
        <fullName evidence="10">Adenylate kinase isoenzyme 6 homolog</fullName>
        <shortName evidence="10">AK6</shortName>
        <ecNumber evidence="10">2.7.4.3</ecNumber>
    </recommendedName>
    <alternativeName>
        <fullName evidence="10">Dual activity adenylate kinase/ATPase</fullName>
        <shortName evidence="10">AK/ATPase</shortName>
    </alternativeName>
</protein>
<evidence type="ECO:0000256" key="7">
    <source>
        <dbReference type="ARBA" id="ARBA00022777"/>
    </source>
</evidence>
<keyword evidence="9 10" id="KW-0539">Nucleus</keyword>
<comment type="catalytic activity">
    <reaction evidence="10">
        <text>ATP + H2O = ADP + phosphate + H(+)</text>
        <dbReference type="Rhea" id="RHEA:13065"/>
        <dbReference type="ChEBI" id="CHEBI:15377"/>
        <dbReference type="ChEBI" id="CHEBI:15378"/>
        <dbReference type="ChEBI" id="CHEBI:30616"/>
        <dbReference type="ChEBI" id="CHEBI:43474"/>
        <dbReference type="ChEBI" id="CHEBI:456216"/>
    </reaction>
</comment>
<comment type="subcellular location">
    <subcellularLocation>
        <location evidence="10">Cytoplasm</location>
    </subcellularLocation>
    <subcellularLocation>
        <location evidence="10">Nucleus</location>
    </subcellularLocation>
</comment>
<feature type="binding site" evidence="10">
    <location>
        <position position="17"/>
    </location>
    <ligand>
        <name>ATP</name>
        <dbReference type="ChEBI" id="CHEBI:30616"/>
    </ligand>
</feature>
<dbReference type="Proteomes" id="UP001153620">
    <property type="component" value="Chromosome 3"/>
</dbReference>
<feature type="binding site" evidence="10">
    <location>
        <position position="13"/>
    </location>
    <ligand>
        <name>ATP</name>
        <dbReference type="ChEBI" id="CHEBI:30616"/>
    </ligand>
</feature>
<dbReference type="PANTHER" id="PTHR12595:SF0">
    <property type="entry name" value="ADENYLATE KINASE ISOENZYME 6"/>
    <property type="match status" value="1"/>
</dbReference>
<dbReference type="GO" id="GO:0016887">
    <property type="term" value="F:ATP hydrolysis activity"/>
    <property type="evidence" value="ECO:0007669"/>
    <property type="project" value="UniProtKB-UniRule"/>
</dbReference>
<gene>
    <name evidence="11" type="ORF">CHIRRI_LOCUS10362</name>
</gene>
<name>A0A9N9WSM9_9DIPT</name>
<reference evidence="11" key="1">
    <citation type="submission" date="2022-01" db="EMBL/GenBank/DDBJ databases">
        <authorList>
            <person name="King R."/>
        </authorList>
    </citation>
    <scope>NUCLEOTIDE SEQUENCE</scope>
</reference>
<evidence type="ECO:0000256" key="6">
    <source>
        <dbReference type="ARBA" id="ARBA00022741"/>
    </source>
</evidence>
<keyword evidence="12" id="KW-1185">Reference proteome</keyword>
<comment type="catalytic activity">
    <reaction evidence="1 10">
        <text>AMP + ATP = 2 ADP</text>
        <dbReference type="Rhea" id="RHEA:12973"/>
        <dbReference type="ChEBI" id="CHEBI:30616"/>
        <dbReference type="ChEBI" id="CHEBI:456215"/>
        <dbReference type="ChEBI" id="CHEBI:456216"/>
        <dbReference type="EC" id="2.7.4.3"/>
    </reaction>
</comment>
<organism evidence="11 12">
    <name type="scientific">Chironomus riparius</name>
    <dbReference type="NCBI Taxonomy" id="315576"/>
    <lineage>
        <taxon>Eukaryota</taxon>
        <taxon>Metazoa</taxon>
        <taxon>Ecdysozoa</taxon>
        <taxon>Arthropoda</taxon>
        <taxon>Hexapoda</taxon>
        <taxon>Insecta</taxon>
        <taxon>Pterygota</taxon>
        <taxon>Neoptera</taxon>
        <taxon>Endopterygota</taxon>
        <taxon>Diptera</taxon>
        <taxon>Nematocera</taxon>
        <taxon>Chironomoidea</taxon>
        <taxon>Chironomidae</taxon>
        <taxon>Chironominae</taxon>
        <taxon>Chironomus</taxon>
    </lineage>
</organism>